<dbReference type="Gene3D" id="2.30.140.10">
    <property type="entry name" value="Spermidine synthase, tetramerisation domain"/>
    <property type="match status" value="1"/>
</dbReference>
<dbReference type="InterPro" id="IPR037163">
    <property type="entry name" value="Spermidine_synt_N_sf"/>
</dbReference>
<dbReference type="HAMAP" id="MF_00198">
    <property type="entry name" value="Spermidine_synth"/>
    <property type="match status" value="1"/>
</dbReference>
<dbReference type="AlphaFoldDB" id="A0A7S4AA57"/>
<dbReference type="InterPro" id="IPR035246">
    <property type="entry name" value="Spermidine_synt_N"/>
</dbReference>
<proteinExistence type="inferred from homology"/>
<dbReference type="SUPFAM" id="SSF53335">
    <property type="entry name" value="S-adenosyl-L-methionine-dependent methyltransferases"/>
    <property type="match status" value="1"/>
</dbReference>
<dbReference type="PROSITE" id="PS51006">
    <property type="entry name" value="PABS_2"/>
    <property type="match status" value="1"/>
</dbReference>
<comment type="similarity">
    <text evidence="1">Belongs to the spermidine/spermine synthase family.</text>
</comment>
<dbReference type="Gene3D" id="3.40.50.150">
    <property type="entry name" value="Vaccinia Virus protein VP39"/>
    <property type="match status" value="1"/>
</dbReference>
<sequence length="371" mass="41987">MTMFNIFRRVFVGHLSLLTTLQLLNVSFAEIGASQTNNLGFKSPNEESLNRIGELEPSIGFYQSIEMVENSLIFAKQSKYQEIEVHQSKFFGKMLVLDGVIQLTERDADSYNEMMAHIPMFQHANPKRVLVVGGGDGYVLKEVLKHPGVEHVDHVDLDEDVIRTCEKYFPQWGDAWKDPRTHLHICDGAKYIRGLPDNYYDVIIQDSSDPWIAGEDGVMIPLPSGVLYEEEHICQMYRVLKPDGILNIQAESFSVPTSLEGIITWRKTMEACGFKRSRYGSIHTTSYPTGQIGLLLGEKNPSASSKMSSILRRHKTIANSGKKTSYYHPPLQRGCFEVPLWVHDSIYGKEDTSDLLCNIDENENVEDTSMS</sequence>
<dbReference type="InterPro" id="IPR029063">
    <property type="entry name" value="SAM-dependent_MTases_sf"/>
</dbReference>
<dbReference type="InterPro" id="IPR030374">
    <property type="entry name" value="PABS"/>
</dbReference>
<evidence type="ECO:0000313" key="6">
    <source>
        <dbReference type="EMBL" id="CAE0708749.1"/>
    </source>
</evidence>
<evidence type="ECO:0000256" key="2">
    <source>
        <dbReference type="ARBA" id="ARBA00022679"/>
    </source>
</evidence>
<keyword evidence="4" id="KW-0732">Signal</keyword>
<reference evidence="6" key="1">
    <citation type="submission" date="2021-01" db="EMBL/GenBank/DDBJ databases">
        <authorList>
            <person name="Corre E."/>
            <person name="Pelletier E."/>
            <person name="Niang G."/>
            <person name="Scheremetjew M."/>
            <person name="Finn R."/>
            <person name="Kale V."/>
            <person name="Holt S."/>
            <person name="Cochrane G."/>
            <person name="Meng A."/>
            <person name="Brown T."/>
            <person name="Cohen L."/>
        </authorList>
    </citation>
    <scope>NUCLEOTIDE SEQUENCE</scope>
    <source>
        <strain evidence="6">10249 10 AB</strain>
    </source>
</reference>
<accession>A0A7S4AA57</accession>
<evidence type="ECO:0000256" key="4">
    <source>
        <dbReference type="SAM" id="SignalP"/>
    </source>
</evidence>
<evidence type="ECO:0000256" key="3">
    <source>
        <dbReference type="PROSITE-ProRule" id="PRU00354"/>
    </source>
</evidence>
<dbReference type="CDD" id="cd02440">
    <property type="entry name" value="AdoMet_MTases"/>
    <property type="match status" value="1"/>
</dbReference>
<keyword evidence="3" id="KW-0620">Polyamine biosynthesis</keyword>
<dbReference type="PROSITE" id="PS01330">
    <property type="entry name" value="PABS_1"/>
    <property type="match status" value="1"/>
</dbReference>
<dbReference type="InterPro" id="IPR030373">
    <property type="entry name" value="PABS_CS"/>
</dbReference>
<name>A0A7S4AA57_9STRA</name>
<feature type="chain" id="PRO_5031136626" description="PABS domain-containing protein" evidence="4">
    <location>
        <begin position="30"/>
        <end position="371"/>
    </location>
</feature>
<dbReference type="GO" id="GO:0008295">
    <property type="term" value="P:spermidine biosynthetic process"/>
    <property type="evidence" value="ECO:0007669"/>
    <property type="project" value="TreeGrafter"/>
</dbReference>
<dbReference type="GO" id="GO:0005829">
    <property type="term" value="C:cytosol"/>
    <property type="evidence" value="ECO:0007669"/>
    <property type="project" value="TreeGrafter"/>
</dbReference>
<protein>
    <recommendedName>
        <fullName evidence="5">PABS domain-containing protein</fullName>
    </recommendedName>
</protein>
<keyword evidence="2 3" id="KW-0808">Transferase</keyword>
<gene>
    <name evidence="6" type="ORF">PAUS00366_LOCUS1469</name>
</gene>
<evidence type="ECO:0000259" key="5">
    <source>
        <dbReference type="PROSITE" id="PS51006"/>
    </source>
</evidence>
<dbReference type="Pfam" id="PF17284">
    <property type="entry name" value="Spermine_synt_N"/>
    <property type="match status" value="1"/>
</dbReference>
<dbReference type="PANTHER" id="PTHR11558">
    <property type="entry name" value="SPERMIDINE/SPERMINE SYNTHASE"/>
    <property type="match status" value="1"/>
</dbReference>
<organism evidence="6">
    <name type="scientific">Pseudo-nitzschia australis</name>
    <dbReference type="NCBI Taxonomy" id="44445"/>
    <lineage>
        <taxon>Eukaryota</taxon>
        <taxon>Sar</taxon>
        <taxon>Stramenopiles</taxon>
        <taxon>Ochrophyta</taxon>
        <taxon>Bacillariophyta</taxon>
        <taxon>Bacillariophyceae</taxon>
        <taxon>Bacillariophycidae</taxon>
        <taxon>Bacillariales</taxon>
        <taxon>Bacillariaceae</taxon>
        <taxon>Pseudo-nitzschia</taxon>
    </lineage>
</organism>
<dbReference type="InterPro" id="IPR001045">
    <property type="entry name" value="Spermi_synthase"/>
</dbReference>
<feature type="active site" description="Proton acceptor" evidence="3">
    <location>
        <position position="206"/>
    </location>
</feature>
<feature type="domain" description="PABS" evidence="5">
    <location>
        <begin position="51"/>
        <end position="299"/>
    </location>
</feature>
<dbReference type="PANTHER" id="PTHR11558:SF11">
    <property type="entry name" value="SPERMIDINE SYNTHASE"/>
    <property type="match status" value="1"/>
</dbReference>
<feature type="signal peptide" evidence="4">
    <location>
        <begin position="1"/>
        <end position="29"/>
    </location>
</feature>
<dbReference type="Pfam" id="PF01564">
    <property type="entry name" value="Spermine_synth"/>
    <property type="match status" value="1"/>
</dbReference>
<dbReference type="GO" id="GO:0004766">
    <property type="term" value="F:spermidine synthase activity"/>
    <property type="evidence" value="ECO:0007669"/>
    <property type="project" value="TreeGrafter"/>
</dbReference>
<evidence type="ECO:0000256" key="1">
    <source>
        <dbReference type="ARBA" id="ARBA00007867"/>
    </source>
</evidence>
<dbReference type="EMBL" id="HBIX01001990">
    <property type="protein sequence ID" value="CAE0708749.1"/>
    <property type="molecule type" value="Transcribed_RNA"/>
</dbReference>